<protein>
    <submittedName>
        <fullName evidence="2">Uncharacterized protein</fullName>
    </submittedName>
</protein>
<dbReference type="AlphaFoldDB" id="A0A316VQN5"/>
<evidence type="ECO:0000256" key="1">
    <source>
        <dbReference type="SAM" id="MobiDB-lite"/>
    </source>
</evidence>
<evidence type="ECO:0000313" key="3">
    <source>
        <dbReference type="Proteomes" id="UP000245783"/>
    </source>
</evidence>
<feature type="compositionally biased region" description="Polar residues" evidence="1">
    <location>
        <begin position="275"/>
        <end position="286"/>
    </location>
</feature>
<evidence type="ECO:0000313" key="2">
    <source>
        <dbReference type="EMBL" id="PWN39832.1"/>
    </source>
</evidence>
<dbReference type="InParanoid" id="A0A316VQN5"/>
<organism evidence="2 3">
    <name type="scientific">Ceraceosorus guamensis</name>
    <dbReference type="NCBI Taxonomy" id="1522189"/>
    <lineage>
        <taxon>Eukaryota</taxon>
        <taxon>Fungi</taxon>
        <taxon>Dikarya</taxon>
        <taxon>Basidiomycota</taxon>
        <taxon>Ustilaginomycotina</taxon>
        <taxon>Exobasidiomycetes</taxon>
        <taxon>Ceraceosorales</taxon>
        <taxon>Ceraceosoraceae</taxon>
        <taxon>Ceraceosorus</taxon>
    </lineage>
</organism>
<dbReference type="RefSeq" id="XP_025366992.1">
    <property type="nucleotide sequence ID" value="XM_025515288.1"/>
</dbReference>
<dbReference type="GeneID" id="37037158"/>
<reference evidence="2 3" key="1">
    <citation type="journal article" date="2018" name="Mol. Biol. Evol.">
        <title>Broad Genomic Sampling Reveals a Smut Pathogenic Ancestry of the Fungal Clade Ustilaginomycotina.</title>
        <authorList>
            <person name="Kijpornyongpan T."/>
            <person name="Mondo S.J."/>
            <person name="Barry K."/>
            <person name="Sandor L."/>
            <person name="Lee J."/>
            <person name="Lipzen A."/>
            <person name="Pangilinan J."/>
            <person name="LaButti K."/>
            <person name="Hainaut M."/>
            <person name="Henrissat B."/>
            <person name="Grigoriev I.V."/>
            <person name="Spatafora J.W."/>
            <person name="Aime M.C."/>
        </authorList>
    </citation>
    <scope>NUCLEOTIDE SEQUENCE [LARGE SCALE GENOMIC DNA]</scope>
    <source>
        <strain evidence="2 3">MCA 4658</strain>
    </source>
</reference>
<name>A0A316VQN5_9BASI</name>
<feature type="region of interest" description="Disordered" evidence="1">
    <location>
        <begin position="260"/>
        <end position="293"/>
    </location>
</feature>
<gene>
    <name evidence="2" type="ORF">IE81DRAFT_332051</name>
</gene>
<feature type="compositionally biased region" description="Polar residues" evidence="1">
    <location>
        <begin position="177"/>
        <end position="203"/>
    </location>
</feature>
<sequence>MALGIALHPTPDDRRDSTVSSVDAMAASPSAMRAREHMASNGLHLLSDGRVYGLTTDAHTTPNGYRVATPGGQQQGLFHSYDDNGARYQHHDQLTAFLQAPSGTFGSQVHSYHRAAQLGNQQYNYVQDAAHAQPVGQGAQFGNVFQQHGQDVNQLEAGLHTPINRHRGSLPDPAYTGGSSDSHPSLATDMSSRPSTEPQTPVFNTGPRLYGYGPNEEESDRHSSDAGHSALTNDSTLTQAFNAASLGISSSLLTPNYLETDKTSSTFPPPYAPDIQNTQRGQTQNEPPLLRLH</sequence>
<dbReference type="EMBL" id="KZ819442">
    <property type="protein sequence ID" value="PWN39832.1"/>
    <property type="molecule type" value="Genomic_DNA"/>
</dbReference>
<dbReference type="Proteomes" id="UP000245783">
    <property type="component" value="Unassembled WGS sequence"/>
</dbReference>
<proteinExistence type="predicted"/>
<feature type="region of interest" description="Disordered" evidence="1">
    <location>
        <begin position="162"/>
        <end position="231"/>
    </location>
</feature>
<keyword evidence="3" id="KW-1185">Reference proteome</keyword>
<accession>A0A316VQN5</accession>